<dbReference type="GO" id="GO:0008408">
    <property type="term" value="F:3'-5' exonuclease activity"/>
    <property type="evidence" value="ECO:0007669"/>
    <property type="project" value="InterPro"/>
</dbReference>
<feature type="domain" description="DNA polymerase III beta sliding clamp central" evidence="10">
    <location>
        <begin position="144"/>
        <end position="255"/>
    </location>
</feature>
<dbReference type="GO" id="GO:0009360">
    <property type="term" value="C:DNA polymerase III complex"/>
    <property type="evidence" value="ECO:0007669"/>
    <property type="project" value="InterPro"/>
</dbReference>
<comment type="caution">
    <text evidence="11">The sequence shown here is derived from an EMBL/GenBank/DDBJ whole genome shotgun (WGS) entry which is preliminary data.</text>
</comment>
<dbReference type="GO" id="GO:0005737">
    <property type="term" value="C:cytoplasm"/>
    <property type="evidence" value="ECO:0007669"/>
    <property type="project" value="UniProtKB-SubCell"/>
</dbReference>
<dbReference type="InterPro" id="IPR022634">
    <property type="entry name" value="DNA_polIII_beta_N"/>
</dbReference>
<name>A0A0F9W2T0_9ZZZZ</name>
<comment type="subcellular location">
    <subcellularLocation>
        <location evidence="1">Cytoplasm</location>
    </subcellularLocation>
</comment>
<dbReference type="AlphaFoldDB" id="A0A0F9W2T0"/>
<protein>
    <recommendedName>
        <fullName evidence="12">DNA polymerase III beta sliding clamp central domain-containing protein</fullName>
    </recommendedName>
</protein>
<dbReference type="InterPro" id="IPR022637">
    <property type="entry name" value="DNA_polIII_beta_cen"/>
</dbReference>
<evidence type="ECO:0008006" key="12">
    <source>
        <dbReference type="Google" id="ProtNLM"/>
    </source>
</evidence>
<comment type="similarity">
    <text evidence="2">Belongs to the beta sliding clamp family.</text>
</comment>
<proteinExistence type="inferred from homology"/>
<evidence type="ECO:0000259" key="10">
    <source>
        <dbReference type="Pfam" id="PF02767"/>
    </source>
</evidence>
<organism evidence="11">
    <name type="scientific">marine sediment metagenome</name>
    <dbReference type="NCBI Taxonomy" id="412755"/>
    <lineage>
        <taxon>unclassified sequences</taxon>
        <taxon>metagenomes</taxon>
        <taxon>ecological metagenomes</taxon>
    </lineage>
</organism>
<dbReference type="Pfam" id="PF02767">
    <property type="entry name" value="DNA_pol3_beta_2"/>
    <property type="match status" value="1"/>
</dbReference>
<evidence type="ECO:0000256" key="1">
    <source>
        <dbReference type="ARBA" id="ARBA00004496"/>
    </source>
</evidence>
<dbReference type="PANTHER" id="PTHR30478">
    <property type="entry name" value="DNA POLYMERASE III SUBUNIT BETA"/>
    <property type="match status" value="1"/>
</dbReference>
<dbReference type="SUPFAM" id="SSF55979">
    <property type="entry name" value="DNA clamp"/>
    <property type="match status" value="3"/>
</dbReference>
<dbReference type="InterPro" id="IPR001001">
    <property type="entry name" value="DNA_polIII_beta"/>
</dbReference>
<dbReference type="SMART" id="SM00480">
    <property type="entry name" value="POL3Bc"/>
    <property type="match status" value="1"/>
</dbReference>
<dbReference type="GO" id="GO:0003677">
    <property type="term" value="F:DNA binding"/>
    <property type="evidence" value="ECO:0007669"/>
    <property type="project" value="UniProtKB-KW"/>
</dbReference>
<evidence type="ECO:0000256" key="4">
    <source>
        <dbReference type="ARBA" id="ARBA00022679"/>
    </source>
</evidence>
<feature type="domain" description="DNA polymerase III beta sliding clamp N-terminal" evidence="9">
    <location>
        <begin position="1"/>
        <end position="94"/>
    </location>
</feature>
<dbReference type="CDD" id="cd00140">
    <property type="entry name" value="beta_clamp"/>
    <property type="match status" value="1"/>
</dbReference>
<dbReference type="EMBL" id="LAZR01000239">
    <property type="protein sequence ID" value="KKN79966.1"/>
    <property type="molecule type" value="Genomic_DNA"/>
</dbReference>
<evidence type="ECO:0000256" key="7">
    <source>
        <dbReference type="ARBA" id="ARBA00022932"/>
    </source>
</evidence>
<evidence type="ECO:0000256" key="5">
    <source>
        <dbReference type="ARBA" id="ARBA00022695"/>
    </source>
</evidence>
<keyword evidence="6" id="KW-0235">DNA replication</keyword>
<evidence type="ECO:0000256" key="3">
    <source>
        <dbReference type="ARBA" id="ARBA00022490"/>
    </source>
</evidence>
<dbReference type="GO" id="GO:0006271">
    <property type="term" value="P:DNA strand elongation involved in DNA replication"/>
    <property type="evidence" value="ECO:0007669"/>
    <property type="project" value="TreeGrafter"/>
</dbReference>
<gene>
    <name evidence="11" type="ORF">LCGC14_0334740</name>
</gene>
<keyword evidence="8" id="KW-0238">DNA-binding</keyword>
<evidence type="ECO:0000256" key="8">
    <source>
        <dbReference type="ARBA" id="ARBA00023125"/>
    </source>
</evidence>
<accession>A0A0F9W2T0</accession>
<dbReference type="Pfam" id="PF00712">
    <property type="entry name" value="DNA_pol3_beta"/>
    <property type="match status" value="1"/>
</dbReference>
<dbReference type="PANTHER" id="PTHR30478:SF0">
    <property type="entry name" value="BETA SLIDING CLAMP"/>
    <property type="match status" value="1"/>
</dbReference>
<dbReference type="Gene3D" id="3.70.10.10">
    <property type="match status" value="1"/>
</dbReference>
<evidence type="ECO:0000256" key="2">
    <source>
        <dbReference type="ARBA" id="ARBA00010752"/>
    </source>
</evidence>
<dbReference type="NCBIfam" id="TIGR00663">
    <property type="entry name" value="dnan"/>
    <property type="match status" value="1"/>
</dbReference>
<keyword evidence="3" id="KW-0963">Cytoplasm</keyword>
<keyword evidence="4" id="KW-0808">Transferase</keyword>
<evidence type="ECO:0000259" key="9">
    <source>
        <dbReference type="Pfam" id="PF00712"/>
    </source>
</evidence>
<keyword evidence="5" id="KW-0548">Nucleotidyltransferase</keyword>
<keyword evidence="7" id="KW-0239">DNA-directed DNA polymerase</keyword>
<evidence type="ECO:0000256" key="6">
    <source>
        <dbReference type="ARBA" id="ARBA00022705"/>
    </source>
</evidence>
<evidence type="ECO:0000313" key="11">
    <source>
        <dbReference type="EMBL" id="KKN79966.1"/>
    </source>
</evidence>
<dbReference type="InterPro" id="IPR046938">
    <property type="entry name" value="DNA_clamp_sf"/>
</dbReference>
<reference evidence="11" key="1">
    <citation type="journal article" date="2015" name="Nature">
        <title>Complex archaea that bridge the gap between prokaryotes and eukaryotes.</title>
        <authorList>
            <person name="Spang A."/>
            <person name="Saw J.H."/>
            <person name="Jorgensen S.L."/>
            <person name="Zaremba-Niedzwiedzka K."/>
            <person name="Martijn J."/>
            <person name="Lind A.E."/>
            <person name="van Eijk R."/>
            <person name="Schleper C."/>
            <person name="Guy L."/>
            <person name="Ettema T.J."/>
        </authorList>
    </citation>
    <scope>NUCLEOTIDE SEQUENCE</scope>
</reference>
<dbReference type="GO" id="GO:0003887">
    <property type="term" value="F:DNA-directed DNA polymerase activity"/>
    <property type="evidence" value="ECO:0007669"/>
    <property type="project" value="UniProtKB-KW"/>
</dbReference>
<dbReference type="Gene3D" id="3.10.150.10">
    <property type="entry name" value="DNA Polymerase III, subunit A, domain 2"/>
    <property type="match status" value="1"/>
</dbReference>
<sequence>MKMIVNQKELSKALTRLNRIAPKKDTMPILGHVLLNGLVGHKLKAVVTNLEVFSEILIEATGAISEPLTVEVLKFKKIVAALSSNESVSLERADVKEKDYRGMEEHKIKLIVSGLDSGTAYTLPAGVAAEFPTIKTVGGEPKEVPTKDLLAALQATTYAISNDEYRYNIHTLSFEPDGDETIIVATDGHRLAAARVPFRTFDGQVLIPRGMAIELEKMLPLESDDVLVYNDDGHVGFEVGGMMLHAKKLEAQYPDWRQIVPKNFAGDFTIDSQALCAGVKRITALASGDIIGVTIVATEEESCLKARTDGVDATEPINTTIKMPGEFVVQKPYILDAAKALGPGLLRMQVPENNISAAKISRADEDDGSFAVVMGIRI</sequence>